<reference evidence="2" key="2">
    <citation type="submission" date="2022-01" db="EMBL/GenBank/DDBJ databases">
        <authorList>
            <person name="Yamashiro T."/>
            <person name="Shiraishi A."/>
            <person name="Satake H."/>
            <person name="Nakayama K."/>
        </authorList>
    </citation>
    <scope>NUCLEOTIDE SEQUENCE</scope>
</reference>
<dbReference type="Proteomes" id="UP001151760">
    <property type="component" value="Unassembled WGS sequence"/>
</dbReference>
<evidence type="ECO:0000256" key="1">
    <source>
        <dbReference type="SAM" id="Phobius"/>
    </source>
</evidence>
<evidence type="ECO:0000313" key="2">
    <source>
        <dbReference type="EMBL" id="GJT38885.1"/>
    </source>
</evidence>
<evidence type="ECO:0000313" key="3">
    <source>
        <dbReference type="Proteomes" id="UP001151760"/>
    </source>
</evidence>
<dbReference type="EMBL" id="BQNB010015341">
    <property type="protein sequence ID" value="GJT38885.1"/>
    <property type="molecule type" value="Genomic_DNA"/>
</dbReference>
<keyword evidence="1" id="KW-0472">Membrane</keyword>
<reference evidence="2" key="1">
    <citation type="journal article" date="2022" name="Int. J. Mol. Sci.">
        <title>Draft Genome of Tanacetum Coccineum: Genomic Comparison of Closely Related Tanacetum-Family Plants.</title>
        <authorList>
            <person name="Yamashiro T."/>
            <person name="Shiraishi A."/>
            <person name="Nakayama K."/>
            <person name="Satake H."/>
        </authorList>
    </citation>
    <scope>NUCLEOTIDE SEQUENCE</scope>
</reference>
<keyword evidence="1" id="KW-0812">Transmembrane</keyword>
<accession>A0ABQ5DI24</accession>
<keyword evidence="1" id="KW-1133">Transmembrane helix</keyword>
<gene>
    <name evidence="2" type="ORF">Tco_0938750</name>
</gene>
<feature type="transmembrane region" description="Helical" evidence="1">
    <location>
        <begin position="136"/>
        <end position="156"/>
    </location>
</feature>
<name>A0ABQ5DI24_9ASTR</name>
<dbReference type="Gene3D" id="3.40.50.11950">
    <property type="match status" value="1"/>
</dbReference>
<organism evidence="2 3">
    <name type="scientific">Tanacetum coccineum</name>
    <dbReference type="NCBI Taxonomy" id="301880"/>
    <lineage>
        <taxon>Eukaryota</taxon>
        <taxon>Viridiplantae</taxon>
        <taxon>Streptophyta</taxon>
        <taxon>Embryophyta</taxon>
        <taxon>Tracheophyta</taxon>
        <taxon>Spermatophyta</taxon>
        <taxon>Magnoliopsida</taxon>
        <taxon>eudicotyledons</taxon>
        <taxon>Gunneridae</taxon>
        <taxon>Pentapetalae</taxon>
        <taxon>asterids</taxon>
        <taxon>campanulids</taxon>
        <taxon>Asterales</taxon>
        <taxon>Asteraceae</taxon>
        <taxon>Asteroideae</taxon>
        <taxon>Anthemideae</taxon>
        <taxon>Anthemidinae</taxon>
        <taxon>Tanacetum</taxon>
    </lineage>
</organism>
<sequence length="267" mass="29929">MHNKSHETSHTQIALWVFSNGGLWCKTTNSIDVNFVDDDVKTSILTHSQHPHCLTSKRIQFPTTVSRLCPIIKLAHLLFGTRKIPIHAYPRLCIVLSCTTLLKAVYRGGKTTLTTNGGYNEFRNDDEPNTTKRRRVLAQILVFMMFAFICFVAITYERKAGILAGLPQSDCCCSQSNLARYTSDSADKGTTKSGIHLKRVAQTRNSVVLNSLSCVLSGTFLNIRYSQEVATTRGGRWPICDSLIAFHSSRYLLEKAKTYVALKKSYL</sequence>
<proteinExistence type="predicted"/>
<keyword evidence="3" id="KW-1185">Reference proteome</keyword>
<protein>
    <submittedName>
        <fullName evidence="2">Inositol hexakisphosphate and diphosphoinositol-pentakisphosphate kinase VIP2-like protein isoform X2</fullName>
    </submittedName>
</protein>
<comment type="caution">
    <text evidence="2">The sequence shown here is derived from an EMBL/GenBank/DDBJ whole genome shotgun (WGS) entry which is preliminary data.</text>
</comment>